<dbReference type="NCBIfam" id="NF002823">
    <property type="entry name" value="PRK02991.1"/>
    <property type="match status" value="1"/>
</dbReference>
<evidence type="ECO:0000256" key="1">
    <source>
        <dbReference type="ARBA" id="ARBA00001933"/>
    </source>
</evidence>
<dbReference type="SUPFAM" id="SSF53686">
    <property type="entry name" value="Tryptophan synthase beta subunit-like PLP-dependent enzymes"/>
    <property type="match status" value="1"/>
</dbReference>
<dbReference type="InterPro" id="IPR001926">
    <property type="entry name" value="TrpB-like_PALP"/>
</dbReference>
<dbReference type="Gene3D" id="3.40.50.1100">
    <property type="match status" value="2"/>
</dbReference>
<comment type="catalytic activity">
    <reaction evidence="4">
        <text>D-serine = pyruvate + NH4(+)</text>
        <dbReference type="Rhea" id="RHEA:13977"/>
        <dbReference type="ChEBI" id="CHEBI:15361"/>
        <dbReference type="ChEBI" id="CHEBI:28938"/>
        <dbReference type="ChEBI" id="CHEBI:35247"/>
        <dbReference type="EC" id="4.3.1.18"/>
    </reaction>
</comment>
<protein>
    <recommendedName>
        <fullName evidence="4">Probable D-serine dehydratase</fullName>
        <ecNumber evidence="4">4.3.1.18</ecNumber>
    </recommendedName>
    <alternativeName>
        <fullName evidence="4">D-serine deaminase</fullName>
        <shortName evidence="4">DSD</shortName>
    </alternativeName>
</protein>
<dbReference type="Proteomes" id="UP001526430">
    <property type="component" value="Unassembled WGS sequence"/>
</dbReference>
<dbReference type="InterPro" id="IPR011780">
    <property type="entry name" value="D_Ser_am_lyase"/>
</dbReference>
<evidence type="ECO:0000256" key="2">
    <source>
        <dbReference type="ARBA" id="ARBA00022898"/>
    </source>
</evidence>
<proteinExistence type="inferred from homology"/>
<feature type="domain" description="Tryptophan synthase beta chain-like PALP" evidence="5">
    <location>
        <begin position="73"/>
        <end position="377"/>
    </location>
</feature>
<dbReference type="RefSeq" id="WP_301591555.1">
    <property type="nucleotide sequence ID" value="NZ_JAPFQI010000016.1"/>
</dbReference>
<dbReference type="NCBIfam" id="TIGR02035">
    <property type="entry name" value="D_Ser_am_lyase"/>
    <property type="match status" value="1"/>
</dbReference>
<dbReference type="EC" id="4.3.1.18" evidence="4"/>
<gene>
    <name evidence="4" type="primary">dsdA</name>
    <name evidence="6" type="ORF">OF850_17170</name>
</gene>
<keyword evidence="3 4" id="KW-0456">Lyase</keyword>
<dbReference type="HAMAP" id="MF_01030">
    <property type="entry name" value="D_Ser_dehydrat"/>
    <property type="match status" value="1"/>
</dbReference>
<evidence type="ECO:0000313" key="6">
    <source>
        <dbReference type="EMBL" id="MCW8087363.1"/>
    </source>
</evidence>
<dbReference type="InterPro" id="IPR050147">
    <property type="entry name" value="Ser/Thr_Dehydratase"/>
</dbReference>
<dbReference type="InterPro" id="IPR036052">
    <property type="entry name" value="TrpB-like_PALP_sf"/>
</dbReference>
<evidence type="ECO:0000256" key="4">
    <source>
        <dbReference type="HAMAP-Rule" id="MF_01030"/>
    </source>
</evidence>
<dbReference type="PANTHER" id="PTHR48078:SF9">
    <property type="entry name" value="D-SERINE DEHYDRATASE"/>
    <property type="match status" value="1"/>
</dbReference>
<evidence type="ECO:0000256" key="3">
    <source>
        <dbReference type="ARBA" id="ARBA00023239"/>
    </source>
</evidence>
<keyword evidence="7" id="KW-1185">Reference proteome</keyword>
<accession>A0ABT3NYX3</accession>
<comment type="caution">
    <text evidence="6">The sequence shown here is derived from an EMBL/GenBank/DDBJ whole genome shotgun (WGS) entry which is preliminary data.</text>
</comment>
<comment type="similarity">
    <text evidence="4">Belongs to the serine/threonine dehydratase family. DsdA subfamily.</text>
</comment>
<evidence type="ECO:0000259" key="5">
    <source>
        <dbReference type="Pfam" id="PF00291"/>
    </source>
</evidence>
<organism evidence="6 7">
    <name type="scientific">Sabulicella glaciei</name>
    <dbReference type="NCBI Taxonomy" id="2984948"/>
    <lineage>
        <taxon>Bacteria</taxon>
        <taxon>Pseudomonadati</taxon>
        <taxon>Pseudomonadota</taxon>
        <taxon>Alphaproteobacteria</taxon>
        <taxon>Acetobacterales</taxon>
        <taxon>Acetobacteraceae</taxon>
        <taxon>Sabulicella</taxon>
    </lineage>
</organism>
<dbReference type="PANTHER" id="PTHR48078">
    <property type="entry name" value="THREONINE DEHYDRATASE, MITOCHONDRIAL-RELATED"/>
    <property type="match status" value="1"/>
</dbReference>
<name>A0ABT3NYX3_9PROT</name>
<dbReference type="Pfam" id="PF00291">
    <property type="entry name" value="PALP"/>
    <property type="match status" value="1"/>
</dbReference>
<feature type="modified residue" description="N6-(pyridoxal phosphate)lysine" evidence="4">
    <location>
        <position position="108"/>
    </location>
</feature>
<dbReference type="EMBL" id="JAPFQI010000016">
    <property type="protein sequence ID" value="MCW8087363.1"/>
    <property type="molecule type" value="Genomic_DNA"/>
</dbReference>
<comment type="cofactor">
    <cofactor evidence="1 4">
        <name>pyridoxal 5'-phosphate</name>
        <dbReference type="ChEBI" id="CHEBI:597326"/>
    </cofactor>
</comment>
<dbReference type="GO" id="GO:0008721">
    <property type="term" value="F:D-serine ammonia-lyase activity"/>
    <property type="evidence" value="ECO:0007669"/>
    <property type="project" value="UniProtKB-EC"/>
</dbReference>
<evidence type="ECO:0000313" key="7">
    <source>
        <dbReference type="Proteomes" id="UP001526430"/>
    </source>
</evidence>
<keyword evidence="2 4" id="KW-0663">Pyridoxal phosphate</keyword>
<reference evidence="6 7" key="1">
    <citation type="submission" date="2022-10" db="EMBL/GenBank/DDBJ databases">
        <title>Roseococcus glaciei nov., sp. nov., isolated from glacier.</title>
        <authorList>
            <person name="Liu Q."/>
            <person name="Xin Y.-H."/>
        </authorList>
    </citation>
    <scope>NUCLEOTIDE SEQUENCE [LARGE SCALE GENOMIC DNA]</scope>
    <source>
        <strain evidence="6 7">MDT2-1-1</strain>
    </source>
</reference>
<sequence>MTHQSAPDLLRQSLGRAKPLLWLNEDRIAVSEALAASSVRGEAVREAADAFQRWRPALRTLFPGAMVDGSIASPLERLREASSVLGYPLSGDVLLKRDDLLPVAGSVKARGGFHEVLGHAEALAMSRGLSREEALSTPAARAIFGQYAVAVGSTGNLGLAIGTVAAALGFRATVHMSHEAKAWKKARLREAGAEVVEHAGDYAAAVAAGRAIAAARDDTYFVDDENSLPLFLGYAAAAWELAAQLEAEGVRVDAAHPLFVYLPCGVGGAPCGIAFGLKQVFGDAVHCFLAEPVAAPCMLARLAIGPGISVYDIGLDNRTAADGLAVPTASELAWEATHRLLSGAFTVPDDLLFSLVARAHTLLGLRLEPSAVAGFTGPGWIEDSEEGRRYLSRLGTGVRPTHLLWCTGGSLVPDAEHAANCERGHGAPA</sequence>